<dbReference type="SUPFAM" id="SSF51419">
    <property type="entry name" value="PLP-binding barrel"/>
    <property type="match status" value="1"/>
</dbReference>
<dbReference type="Gene3D" id="2.40.37.20">
    <property type="entry name" value="D-serine dehydratase-like domain"/>
    <property type="match status" value="1"/>
</dbReference>
<protein>
    <submittedName>
        <fullName evidence="4">Alanine racemase domain protein</fullName>
    </submittedName>
</protein>
<gene>
    <name evidence="5" type="ORF">CSUB_C0668</name>
    <name evidence="4" type="ORF">HGMM_F09F10C33</name>
</gene>
<dbReference type="EMBL" id="BA000048">
    <property type="protein sequence ID" value="BAJ50527.1"/>
    <property type="molecule type" value="Genomic_DNA"/>
</dbReference>
<proteinExistence type="inferred from homology"/>
<keyword evidence="2" id="KW-0456">Lyase</keyword>
<sequence>MLMFSSMRRGDIDTPALIVDVKVLKRNITEMADFARSLGKKLRPHVKTHKTPEIAWMQMEAGADGICVQKLGEAEVMAEAGLDDILVSNEVVGVQKMHRLVKLAEKVKLSVAVDDVENVSELGRFCRENGVEVGVYVDVDCGMHRTGVPPEKAWLLAEKVTRTEGVYLVGLMGYEGHAGSPTSREERHKLIEEAVKATLHAAKLMKNNGIEPGEVSMGSSATVRVSGRYEGVTELQPGMYVFNDWYLVEREAATQETCALHVLTTVMSKTSPERCVVDAGSKAFHLDMGRYPVCVGVEGVEIYKLSEEHGWVKLSGKAVDKVKLGDRLEFIPYHVCPCVNQFDIMYGLEGDSVTKIWEIKARGKVT</sequence>
<dbReference type="SMART" id="SM01119">
    <property type="entry name" value="D-ser_dehydrat"/>
    <property type="match status" value="1"/>
</dbReference>
<dbReference type="CDD" id="cd06819">
    <property type="entry name" value="PLPDE_III_LS_D-TA"/>
    <property type="match status" value="1"/>
</dbReference>
<comment type="similarity">
    <text evidence="1">Belongs to the DSD1 family.</text>
</comment>
<dbReference type="InterPro" id="IPR029066">
    <property type="entry name" value="PLP-binding_barrel"/>
</dbReference>
<dbReference type="InterPro" id="IPR051466">
    <property type="entry name" value="D-amino_acid_metab_enzyme"/>
</dbReference>
<feature type="domain" description="D-serine dehydratase-like" evidence="3">
    <location>
        <begin position="259"/>
        <end position="349"/>
    </location>
</feature>
<dbReference type="Gene3D" id="3.20.20.10">
    <property type="entry name" value="Alanine racemase"/>
    <property type="match status" value="1"/>
</dbReference>
<dbReference type="InterPro" id="IPR042208">
    <property type="entry name" value="D-ser_dehydrat-like_sf"/>
</dbReference>
<organism evidence="4 6">
    <name type="scientific">Caldiarchaeum subterraneum</name>
    <dbReference type="NCBI Taxonomy" id="311458"/>
    <lineage>
        <taxon>Archaea</taxon>
        <taxon>Nitrososphaerota</taxon>
        <taxon>Candidatus Caldarchaeales</taxon>
        <taxon>Candidatus Caldarchaeaceae</taxon>
        <taxon>Candidatus Caldarchaeum</taxon>
    </lineage>
</organism>
<evidence type="ECO:0000313" key="6">
    <source>
        <dbReference type="Proteomes" id="UP000008120"/>
    </source>
</evidence>
<reference evidence="4 6" key="2">
    <citation type="journal article" date="2011" name="Nucleic Acids Res.">
        <title>Insights into the evolution of Archaea and eukaryotic protein modifier systems revealed by the genome of a novel archaeal group.</title>
        <authorList>
            <person name="Nunoura T."/>
            <person name="Takaki Y."/>
            <person name="Kakuta J."/>
            <person name="Nishi S."/>
            <person name="Sugahara J."/>
            <person name="Kazama H."/>
            <person name="Chee G."/>
            <person name="Hattori M."/>
            <person name="Kanai A."/>
            <person name="Atomi H."/>
            <person name="Takai K."/>
            <person name="Takami H."/>
        </authorList>
    </citation>
    <scope>NUCLEOTIDE SEQUENCE [LARGE SCALE GENOMIC DNA]</scope>
</reference>
<dbReference type="Pfam" id="PF14031">
    <property type="entry name" value="D-ser_dehydrat"/>
    <property type="match status" value="1"/>
</dbReference>
<name>E6N5Z2_CALS0</name>
<dbReference type="Pfam" id="PF01168">
    <property type="entry name" value="Ala_racemase_N"/>
    <property type="match status" value="1"/>
</dbReference>
<dbReference type="BioCyc" id="CCAL311458:G131R-680-MONOMER"/>
<dbReference type="KEGG" id="csu:CSUB_C0668"/>
<dbReference type="GO" id="GO:0036088">
    <property type="term" value="P:D-serine catabolic process"/>
    <property type="evidence" value="ECO:0007669"/>
    <property type="project" value="TreeGrafter"/>
</dbReference>
<evidence type="ECO:0000256" key="2">
    <source>
        <dbReference type="ARBA" id="ARBA00023239"/>
    </source>
</evidence>
<evidence type="ECO:0000313" key="4">
    <source>
        <dbReference type="EMBL" id="BAJ47711.1"/>
    </source>
</evidence>
<dbReference type="STRING" id="311458.CSUB_C0668"/>
<reference evidence="4 6" key="1">
    <citation type="journal article" date="2005" name="Environ. Microbiol.">
        <title>Genetic and functional properties of uncultivated thermophilic crenarchaeotes from a subsurface gold mine as revealed by analysis of genome fragments.</title>
        <authorList>
            <person name="Nunoura T."/>
            <person name="Hirayama H."/>
            <person name="Takami H."/>
            <person name="Oida H."/>
            <person name="Nishi S."/>
            <person name="Shimamura S."/>
            <person name="Suzuki Y."/>
            <person name="Inagaki F."/>
            <person name="Takai K."/>
            <person name="Nealson K.H."/>
            <person name="Horikoshi K."/>
        </authorList>
    </citation>
    <scope>NUCLEOTIDE SEQUENCE [LARGE SCALE GENOMIC DNA]</scope>
</reference>
<evidence type="ECO:0000313" key="5">
    <source>
        <dbReference type="EMBL" id="BAJ50527.1"/>
    </source>
</evidence>
<dbReference type="InterPro" id="IPR026956">
    <property type="entry name" value="D-ser_dehydrat-like_dom"/>
</dbReference>
<dbReference type="InterPro" id="IPR001608">
    <property type="entry name" value="Ala_racemase_N"/>
</dbReference>
<dbReference type="PANTHER" id="PTHR28004">
    <property type="entry name" value="ZGC:162816-RELATED"/>
    <property type="match status" value="1"/>
</dbReference>
<dbReference type="AlphaFoldDB" id="E6N5Z2"/>
<dbReference type="EMBL" id="AP011844">
    <property type="protein sequence ID" value="BAJ47711.1"/>
    <property type="molecule type" value="Genomic_DNA"/>
</dbReference>
<dbReference type="GO" id="GO:0008721">
    <property type="term" value="F:D-serine ammonia-lyase activity"/>
    <property type="evidence" value="ECO:0007669"/>
    <property type="project" value="TreeGrafter"/>
</dbReference>
<evidence type="ECO:0000259" key="3">
    <source>
        <dbReference type="SMART" id="SM01119"/>
    </source>
</evidence>
<evidence type="ECO:0000256" key="1">
    <source>
        <dbReference type="ARBA" id="ARBA00005323"/>
    </source>
</evidence>
<accession>E6N5Z2</accession>
<dbReference type="PANTHER" id="PTHR28004:SF2">
    <property type="entry name" value="D-SERINE DEHYDRATASE"/>
    <property type="match status" value="1"/>
</dbReference>
<dbReference type="Proteomes" id="UP000008120">
    <property type="component" value="Chromosome"/>
</dbReference>